<dbReference type="InterPro" id="IPR050570">
    <property type="entry name" value="Cell_wall_metabolism_enzyme"/>
</dbReference>
<dbReference type="PATRIC" id="fig|1237149.3.peg.2727"/>
<dbReference type="PANTHER" id="PTHR21666:SF270">
    <property type="entry name" value="MUREIN HYDROLASE ACTIVATOR ENVC"/>
    <property type="match status" value="1"/>
</dbReference>
<dbReference type="EMBL" id="AMZN01000044">
    <property type="protein sequence ID" value="ELR71167.1"/>
    <property type="molecule type" value="Genomic_DNA"/>
</dbReference>
<dbReference type="Gene3D" id="2.70.70.10">
    <property type="entry name" value="Glucose Permease (Domain IIA)"/>
    <property type="match status" value="1"/>
</dbReference>
<dbReference type="PROSITE" id="PS51257">
    <property type="entry name" value="PROKAR_LIPOPROTEIN"/>
    <property type="match status" value="1"/>
</dbReference>
<dbReference type="STRING" id="1237149.C900_02971"/>
<dbReference type="eggNOG" id="COG0739">
    <property type="taxonomic scope" value="Bacteria"/>
</dbReference>
<dbReference type="InterPro" id="IPR011055">
    <property type="entry name" value="Dup_hybrid_motif"/>
</dbReference>
<feature type="domain" description="M23ase beta-sheet core" evidence="1">
    <location>
        <begin position="229"/>
        <end position="326"/>
    </location>
</feature>
<dbReference type="CDD" id="cd12797">
    <property type="entry name" value="M23_peptidase"/>
    <property type="match status" value="1"/>
</dbReference>
<reference evidence="2 3" key="1">
    <citation type="submission" date="2012-12" db="EMBL/GenBank/DDBJ databases">
        <title>Genome assembly of Fulvivirga imtechensis AK7.</title>
        <authorList>
            <person name="Nupur N."/>
            <person name="Khatri I."/>
            <person name="Kumar R."/>
            <person name="Subramanian S."/>
            <person name="Pinnaka A."/>
        </authorList>
    </citation>
    <scope>NUCLEOTIDE SEQUENCE [LARGE SCALE GENOMIC DNA]</scope>
    <source>
        <strain evidence="2 3">AK7</strain>
    </source>
</reference>
<dbReference type="SUPFAM" id="SSF51261">
    <property type="entry name" value="Duplicated hybrid motif"/>
    <property type="match status" value="1"/>
</dbReference>
<dbReference type="GO" id="GO:0004222">
    <property type="term" value="F:metalloendopeptidase activity"/>
    <property type="evidence" value="ECO:0007669"/>
    <property type="project" value="TreeGrafter"/>
</dbReference>
<organism evidence="2 3">
    <name type="scientific">Fulvivirga imtechensis AK7</name>
    <dbReference type="NCBI Taxonomy" id="1237149"/>
    <lineage>
        <taxon>Bacteria</taxon>
        <taxon>Pseudomonadati</taxon>
        <taxon>Bacteroidota</taxon>
        <taxon>Cytophagia</taxon>
        <taxon>Cytophagales</taxon>
        <taxon>Fulvivirgaceae</taxon>
        <taxon>Fulvivirga</taxon>
    </lineage>
</organism>
<dbReference type="InterPro" id="IPR016047">
    <property type="entry name" value="M23ase_b-sheet_dom"/>
</dbReference>
<evidence type="ECO:0000259" key="1">
    <source>
        <dbReference type="Pfam" id="PF01551"/>
    </source>
</evidence>
<protein>
    <recommendedName>
        <fullName evidence="1">M23ase beta-sheet core domain-containing protein</fullName>
    </recommendedName>
</protein>
<dbReference type="OrthoDB" id="9809488at2"/>
<comment type="caution">
    <text evidence="2">The sequence shown here is derived from an EMBL/GenBank/DDBJ whole genome shotgun (WGS) entry which is preliminary data.</text>
</comment>
<dbReference type="Pfam" id="PF01551">
    <property type="entry name" value="Peptidase_M23"/>
    <property type="match status" value="1"/>
</dbReference>
<proteinExistence type="predicted"/>
<evidence type="ECO:0000313" key="3">
    <source>
        <dbReference type="Proteomes" id="UP000011135"/>
    </source>
</evidence>
<accession>L8JV91</accession>
<name>L8JV91_9BACT</name>
<dbReference type="Proteomes" id="UP000011135">
    <property type="component" value="Unassembled WGS sequence"/>
</dbReference>
<gene>
    <name evidence="2" type="ORF">C900_02971</name>
</gene>
<sequence>MKNNYVGYHHRTMLTTVLIFMSCTVFSQEYLDIRIAHEPKPVVIKGLPTIYYELLLTNFGKDSVVLKAIEVIEPVNWATIFLFNEEELTNRMSRTGVTGNDQNRMLPPGMAAVVYVELILPVSFNKQLVHQVEFESVVNEHITYHKIQGGNLTFTEQTQLVLGAPLRDGPWVAIYEPSWTRGHRRVVYTVDGQMRIPGRFAIDFIKVDHQGKYARDDDNLISNWFGYAADVLAVSDGVVVSARDDFNESNMLSEHPLYSSEQATGNYIAIDIGNGNFVFYEHLKPGSIKVKQGQKVEKGDVIGALGFTGQSTGPHLHFHVANRNSPLGAEGIPFVFEHFKVLGDYMDFTKFGKEKWEANSGQNVSNERPAPNTVVLFE</sequence>
<dbReference type="AlphaFoldDB" id="L8JV91"/>
<dbReference type="RefSeq" id="WP_009580308.1">
    <property type="nucleotide sequence ID" value="NZ_AMZN01000044.1"/>
</dbReference>
<evidence type="ECO:0000313" key="2">
    <source>
        <dbReference type="EMBL" id="ELR71167.1"/>
    </source>
</evidence>
<keyword evidence="3" id="KW-1185">Reference proteome</keyword>
<dbReference type="PANTHER" id="PTHR21666">
    <property type="entry name" value="PEPTIDASE-RELATED"/>
    <property type="match status" value="1"/>
</dbReference>